<dbReference type="Pfam" id="PF13193">
    <property type="entry name" value="AMP-binding_C"/>
    <property type="match status" value="1"/>
</dbReference>
<dbReference type="EMBL" id="JBEUKS010000004">
    <property type="protein sequence ID" value="MFC1439475.1"/>
    <property type="molecule type" value="Genomic_DNA"/>
</dbReference>
<dbReference type="SUPFAM" id="SSF47336">
    <property type="entry name" value="ACP-like"/>
    <property type="match status" value="2"/>
</dbReference>
<dbReference type="InterPro" id="IPR045851">
    <property type="entry name" value="AMP-bd_C_sf"/>
</dbReference>
<dbReference type="PROSITE" id="PS50075">
    <property type="entry name" value="CARRIER"/>
    <property type="match status" value="2"/>
</dbReference>
<dbReference type="InterPro" id="IPR010060">
    <property type="entry name" value="NRPS_synth"/>
</dbReference>
<dbReference type="Proteomes" id="UP001592581">
    <property type="component" value="Unassembled WGS sequence"/>
</dbReference>
<feature type="domain" description="Carrier" evidence="6">
    <location>
        <begin position="2024"/>
        <end position="2101"/>
    </location>
</feature>
<keyword evidence="4" id="KW-0677">Repeat</keyword>
<dbReference type="Pfam" id="PF00501">
    <property type="entry name" value="AMP-binding"/>
    <property type="match status" value="1"/>
</dbReference>
<dbReference type="InterPro" id="IPR036736">
    <property type="entry name" value="ACP-like_sf"/>
</dbReference>
<dbReference type="InterPro" id="IPR025110">
    <property type="entry name" value="AMP-bd_C"/>
</dbReference>
<dbReference type="PROSITE" id="PS00455">
    <property type="entry name" value="AMP_BINDING"/>
    <property type="match status" value="1"/>
</dbReference>
<dbReference type="Pfam" id="PF00550">
    <property type="entry name" value="PP-binding"/>
    <property type="match status" value="2"/>
</dbReference>
<dbReference type="Gene3D" id="3.30.300.30">
    <property type="match status" value="1"/>
</dbReference>
<keyword evidence="2" id="KW-0596">Phosphopantetheine</keyword>
<dbReference type="Pfam" id="PF00668">
    <property type="entry name" value="Condensation"/>
    <property type="match status" value="3"/>
</dbReference>
<evidence type="ECO:0000259" key="6">
    <source>
        <dbReference type="PROSITE" id="PS50075"/>
    </source>
</evidence>
<protein>
    <submittedName>
        <fullName evidence="7">Amino acid adenylation domain-containing protein</fullName>
    </submittedName>
</protein>
<dbReference type="InterPro" id="IPR023213">
    <property type="entry name" value="CAT-like_dom_sf"/>
</dbReference>
<dbReference type="Gene3D" id="3.40.50.12780">
    <property type="entry name" value="N-terminal domain of ligase-like"/>
    <property type="match status" value="1"/>
</dbReference>
<dbReference type="SUPFAM" id="SSF52777">
    <property type="entry name" value="CoA-dependent acyltransferases"/>
    <property type="match status" value="6"/>
</dbReference>
<keyword evidence="5" id="KW-0045">Antibiotic biosynthesis</keyword>
<evidence type="ECO:0000313" key="7">
    <source>
        <dbReference type="EMBL" id="MFC1439475.1"/>
    </source>
</evidence>
<dbReference type="Gene3D" id="1.10.1200.10">
    <property type="entry name" value="ACP-like"/>
    <property type="match status" value="2"/>
</dbReference>
<accession>A0ABV6XMP1</accession>
<dbReference type="InterPro" id="IPR006162">
    <property type="entry name" value="Ppantetheine_attach_site"/>
</dbReference>
<evidence type="ECO:0000256" key="3">
    <source>
        <dbReference type="ARBA" id="ARBA00022553"/>
    </source>
</evidence>
<dbReference type="PANTHER" id="PTHR45527:SF1">
    <property type="entry name" value="FATTY ACID SYNTHASE"/>
    <property type="match status" value="1"/>
</dbReference>
<dbReference type="CDD" id="cd17646">
    <property type="entry name" value="A_NRPS_AB3403-like"/>
    <property type="match status" value="1"/>
</dbReference>
<evidence type="ECO:0000256" key="4">
    <source>
        <dbReference type="ARBA" id="ARBA00022737"/>
    </source>
</evidence>
<comment type="cofactor">
    <cofactor evidence="1">
        <name>pantetheine 4'-phosphate</name>
        <dbReference type="ChEBI" id="CHEBI:47942"/>
    </cofactor>
</comment>
<keyword evidence="3" id="KW-0597">Phosphoprotein</keyword>
<evidence type="ECO:0000313" key="8">
    <source>
        <dbReference type="Proteomes" id="UP001592581"/>
    </source>
</evidence>
<dbReference type="SUPFAM" id="SSF56801">
    <property type="entry name" value="Acetyl-CoA synthetase-like"/>
    <property type="match status" value="1"/>
</dbReference>
<dbReference type="InterPro" id="IPR020806">
    <property type="entry name" value="PKS_PP-bd"/>
</dbReference>
<dbReference type="InterPro" id="IPR001242">
    <property type="entry name" value="Condensation_dom"/>
</dbReference>
<sequence>MTQSRLEAALPLTPLQHGMLFHALYEDEGVDAYTVQVAFDLRGPLGEAELRGALERLLARHAVLRAGFQLRKSGEPVQLISRSVELPWQEADLRGLDEAAQRRELDRYRTDERARRFDLARPPLLRAGVLRLAEQRRVLVLTYHHILLDAWSFQQVLQELFALCRPGADPAELAPVVPFRRYLAWLEAQDREAAGDAWASAFAGFETPTLVARGRTAGRGPQALPRLATADLSEELTAALRRTARAAGLTVNTVVQGAWALLLAGLTGTSDVAFGQTVSGRPPELDGVEEIVGLLIGAAPVRVLMDPNETLTELLSRIQHEQAELEPHHHLGLSEIQRRVGLGDLYDSTVAFVNAPSGAAGPDTATDTDTPTDAAFRVDGTAVRFLADAGEQNGTATGSTHYPLNLTAGVGRSLRLALSHQTDLFDALDADRLLGRLRSLLTVFATEPATLVGRIPLLAEDELEQVLSKWNDTEQQLPEQLTLPDLFRAQVARTPQATAAVFDGKELSYAEFAERVEQLVFVLRARGVGAGDRVAVALHRSVELVVALHAVLEAGATYLPVDPDYPAERIGWIMEDASPALVVTNDQVAAALPGALPLLLLDAPLPVAPADGGAPGAGEGAGRRGPLPGDAAYLLFTSGSTGRPKGVVVPHRAIVNNLRWMQSRFALDGRDRVLLKTSAGFDTSFWELLWPLQTGATLVIAAPGGHRDPAYLTGLIERESVTTVQFVPSMLQAFLLEADAERCRSLRQVICCGEALSPETRDRFRAGFDAELHNLYGPTEAAVSITGGDDLTLAAENAPVTIGRPIWNSRTYVLDEALRPVPPGVAGELYLAGRQLADGYLGRPGLTAERFVADPYGEPGSRMYRTGDVVRWTEDGELDYLGRTDGQVKLRGQRIELGEIQTALTRHSSVAQAAVVVRETAGGAKQLVGYVVAEPGAELDRAGLLAHAAATLPDYMIPSILVDLAELPLTPNGKLDRKALPAPVATTVAAGRPPMGPTETELARLFAEVLYGAEADQHSVGAEDSFFELGGDSITSIQLVARARQAELPFTPKDVFTHRTVAALARIAGTAAPVETEAADAGTGALPATPIMHWLAEHSGPKHDFAQATLLTVPSALGTDRLTTAVQALLDRHDALRLRAAVPDGDRVGWTLDVAPAGALRAWDCVRRVAAEGLDHDALTALIATETARARGELDSELRQLLRVVWFDAGPAEGRLLLVAHHLAVDEVSWRTLVPDLRQAWEAAARGVAPVLAPVGTSLRTWAHRLAEAAADPSRVAELPFWQRLLTGGDAPLTARALDPATDVNGSARSLSWTLPPEQAGPLLGALPTAYRSGVEEVLLTGLALAVQRWRPTGREEAAACAPDPAPGLGPAPAPGLLVDLEGHGRQEIGAGDPGSDLSRTVGWFTDLRPVRLDPGADGPYGADGDGGAAGPGAALKRVKEQLRALPDHGIGYGLLRRLNPETAPVLAALPQPQIGFNYLGRSGTVKAGALTANTWGPAPESAELGPMAHPQLSLAHPLEVTAAAADSPAGPVLQLQLTWPDALLPEQEAQDLGAAWLDALRELAVHAGSAEAGGLTPSDVLPAVLGQSELEGFEAAESAQGRQVSDVWPLTPMQEGLLFHNRYRPEVPDVYQVQLVLDLEGPVDGKTLRRACQTLVDRHASLRAAFRSDGSGNPVQLIVEGVRLPWSELAVDEQAATAFLAEDRLRRFDPEAAPLLRGTLLRSAANRCRLVLTLHHILVDGWSLPLLVGELGALVAGAAPVAAAEPVRPYHAWLAGQDRPAAAAAWAAALAGLDGPTLVAPGVDAAALPTLPLRRTAELPQQLTQQLTRLARSSGTTVNTVVQLAFAALLGGATGRRDVVFGATVSVRPPELPGVESMVGLLLSTVPVRVRLDGADSVTGLLRQVARQQAELTPHTHLGAVAVQRAAGLGPLYDASMVFENYPQDETRPATPPGAGPRITGLSGSDAYHYTLKLTAAPGERLLLALDHRPEAVSAEEAGQLLDRLQGLLAGFAAAPGEPVGGLPEDGRVREVAALAGELLGRPVAPDEDLFAAGLDSVGALRLAGRIGARFGMQFGAALNVRTVFRCRTSERLAGATVKG</sequence>
<feature type="domain" description="Carrier" evidence="6">
    <location>
        <begin position="996"/>
        <end position="1072"/>
    </location>
</feature>
<organism evidence="7 8">
    <name type="scientific">Streptacidiphilus jeojiensis</name>
    <dbReference type="NCBI Taxonomy" id="3229225"/>
    <lineage>
        <taxon>Bacteria</taxon>
        <taxon>Bacillati</taxon>
        <taxon>Actinomycetota</taxon>
        <taxon>Actinomycetes</taxon>
        <taxon>Kitasatosporales</taxon>
        <taxon>Streptomycetaceae</taxon>
        <taxon>Streptacidiphilus</taxon>
    </lineage>
</organism>
<dbReference type="NCBIfam" id="TIGR01720">
    <property type="entry name" value="NRPS-para261"/>
    <property type="match status" value="1"/>
</dbReference>
<keyword evidence="8" id="KW-1185">Reference proteome</keyword>
<dbReference type="InterPro" id="IPR042099">
    <property type="entry name" value="ANL_N_sf"/>
</dbReference>
<dbReference type="InterPro" id="IPR009081">
    <property type="entry name" value="PP-bd_ACP"/>
</dbReference>
<evidence type="ECO:0000256" key="1">
    <source>
        <dbReference type="ARBA" id="ARBA00001957"/>
    </source>
</evidence>
<dbReference type="NCBIfam" id="TIGR01733">
    <property type="entry name" value="AA-adenyl-dom"/>
    <property type="match status" value="1"/>
</dbReference>
<dbReference type="PROSITE" id="PS00012">
    <property type="entry name" value="PHOSPHOPANTETHEINE"/>
    <property type="match status" value="2"/>
</dbReference>
<proteinExistence type="predicted"/>
<gene>
    <name evidence="7" type="ORF">ABUW04_14525</name>
</gene>
<comment type="caution">
    <text evidence="7">The sequence shown here is derived from an EMBL/GenBank/DDBJ whole genome shotgun (WGS) entry which is preliminary data.</text>
</comment>
<name>A0ABV6XMP1_9ACTN</name>
<dbReference type="RefSeq" id="WP_380564914.1">
    <property type="nucleotide sequence ID" value="NZ_JBEUKS010000004.1"/>
</dbReference>
<dbReference type="InterPro" id="IPR010071">
    <property type="entry name" value="AA_adenyl_dom"/>
</dbReference>
<evidence type="ECO:0000256" key="2">
    <source>
        <dbReference type="ARBA" id="ARBA00022450"/>
    </source>
</evidence>
<dbReference type="Gene3D" id="3.30.559.10">
    <property type="entry name" value="Chloramphenicol acetyltransferase-like domain"/>
    <property type="match status" value="3"/>
</dbReference>
<dbReference type="SMART" id="SM00823">
    <property type="entry name" value="PKS_PP"/>
    <property type="match status" value="2"/>
</dbReference>
<dbReference type="InterPro" id="IPR000873">
    <property type="entry name" value="AMP-dep_synth/lig_dom"/>
</dbReference>
<reference evidence="7 8" key="1">
    <citation type="submission" date="2024-06" db="EMBL/GenBank/DDBJ databases">
        <authorList>
            <person name="Lee S.D."/>
        </authorList>
    </citation>
    <scope>NUCLEOTIDE SEQUENCE [LARGE SCALE GENOMIC DNA]</scope>
    <source>
        <strain evidence="7 8">N1-10</strain>
    </source>
</reference>
<dbReference type="PANTHER" id="PTHR45527">
    <property type="entry name" value="NONRIBOSOMAL PEPTIDE SYNTHETASE"/>
    <property type="match status" value="1"/>
</dbReference>
<evidence type="ECO:0000256" key="5">
    <source>
        <dbReference type="ARBA" id="ARBA00023194"/>
    </source>
</evidence>
<dbReference type="InterPro" id="IPR020845">
    <property type="entry name" value="AMP-binding_CS"/>
</dbReference>
<dbReference type="Gene3D" id="3.30.559.30">
    <property type="entry name" value="Nonribosomal peptide synthetase, condensation domain"/>
    <property type="match status" value="3"/>
</dbReference>